<dbReference type="GO" id="GO:0016787">
    <property type="term" value="F:hydrolase activity"/>
    <property type="evidence" value="ECO:0007669"/>
    <property type="project" value="InterPro"/>
</dbReference>
<keyword evidence="2" id="KW-0963">Cytoplasm</keyword>
<sequence>MSGPQCCENPPTLNPVSGSGHVEKLGGLDVYVSGSPDSKLCVLLISDIFGYEAPNLRALADKVAASGFYVVVPDYFHGDPFDPSNQERPIPVWIKDHGADKGFEDTKPVLEALKSKGVTAIGAAGMCWGAKVVVELSKQELIQAAALLHPSFVTVDDIKSGKVPIAILGAEIDNMSPPALLKQFEEILASKPEVNSYVKIHPKVSHGWTVRYDVNEPEAVKAAEEAHKEMLGPQCCENPPALNPVSGSGHVEKLGGLDAYVSGSPDSKLCVLLVSDVFGYEAPNLRSLADKVAASGFYVVVPDYFYGDPYDPSQEERPMGVWMKDHGADKGFEDTKPVLEALKSKGVTAIGAAGMCWGGKVAVELSKQELVQAAVLLHPSLVTVDDIKSGKVPIAILGGELDEVSPPALLKQFEEILASKPEVKSFVKIHPKVSHGWTLRYDLNDQEAVKAAEEAHKEMLDWFVTYVK</sequence>
<dbReference type="Proteomes" id="UP000467841">
    <property type="component" value="Unassembled WGS sequence"/>
</dbReference>
<dbReference type="AlphaFoldDB" id="A0A6D2HBC5"/>
<evidence type="ECO:0000259" key="3">
    <source>
        <dbReference type="Pfam" id="PF01738"/>
    </source>
</evidence>
<proteinExistence type="predicted"/>
<dbReference type="SUPFAM" id="SSF53474">
    <property type="entry name" value="alpha/beta-Hydrolases"/>
    <property type="match status" value="2"/>
</dbReference>
<dbReference type="FunFam" id="3.40.50.1820:FF:000178">
    <property type="entry name" value="Carboxymethylenebutenolidase homolog"/>
    <property type="match status" value="2"/>
</dbReference>
<evidence type="ECO:0000313" key="5">
    <source>
        <dbReference type="Proteomes" id="UP000467841"/>
    </source>
</evidence>
<evidence type="ECO:0000256" key="1">
    <source>
        <dbReference type="ARBA" id="ARBA00004496"/>
    </source>
</evidence>
<feature type="domain" description="Dienelactone hydrolase" evidence="3">
    <location>
        <begin position="257"/>
        <end position="466"/>
    </location>
</feature>
<evidence type="ECO:0000313" key="4">
    <source>
        <dbReference type="EMBL" id="CAA7012966.1"/>
    </source>
</evidence>
<dbReference type="EMBL" id="CACVBM020000011">
    <property type="protein sequence ID" value="CAA7012966.1"/>
    <property type="molecule type" value="Genomic_DNA"/>
</dbReference>
<dbReference type="GO" id="GO:0005737">
    <property type="term" value="C:cytoplasm"/>
    <property type="evidence" value="ECO:0007669"/>
    <property type="project" value="UniProtKB-SubCell"/>
</dbReference>
<dbReference type="PANTHER" id="PTHR17630">
    <property type="entry name" value="DIENELACTONE HYDROLASE"/>
    <property type="match status" value="1"/>
</dbReference>
<dbReference type="OrthoDB" id="17560at2759"/>
<dbReference type="InterPro" id="IPR002925">
    <property type="entry name" value="Dienelactn_hydro"/>
</dbReference>
<dbReference type="InterPro" id="IPR029058">
    <property type="entry name" value="AB_hydrolase_fold"/>
</dbReference>
<accession>A0A6D2HBC5</accession>
<evidence type="ECO:0000256" key="2">
    <source>
        <dbReference type="ARBA" id="ARBA00022490"/>
    </source>
</evidence>
<dbReference type="Gene3D" id="3.40.50.1820">
    <property type="entry name" value="alpha/beta hydrolase"/>
    <property type="match status" value="2"/>
</dbReference>
<organism evidence="4 5">
    <name type="scientific">Microthlaspi erraticum</name>
    <dbReference type="NCBI Taxonomy" id="1685480"/>
    <lineage>
        <taxon>Eukaryota</taxon>
        <taxon>Viridiplantae</taxon>
        <taxon>Streptophyta</taxon>
        <taxon>Embryophyta</taxon>
        <taxon>Tracheophyta</taxon>
        <taxon>Spermatophyta</taxon>
        <taxon>Magnoliopsida</taxon>
        <taxon>eudicotyledons</taxon>
        <taxon>Gunneridae</taxon>
        <taxon>Pentapetalae</taxon>
        <taxon>rosids</taxon>
        <taxon>malvids</taxon>
        <taxon>Brassicales</taxon>
        <taxon>Brassicaceae</taxon>
        <taxon>Coluteocarpeae</taxon>
        <taxon>Microthlaspi</taxon>
    </lineage>
</organism>
<comment type="caution">
    <text evidence="4">The sequence shown here is derived from an EMBL/GenBank/DDBJ whole genome shotgun (WGS) entry which is preliminary data.</text>
</comment>
<dbReference type="PANTHER" id="PTHR17630:SF97">
    <property type="entry name" value="ENDO-1,31,4-BETA-D-GLUCANASE-LIKE"/>
    <property type="match status" value="1"/>
</dbReference>
<protein>
    <recommendedName>
        <fullName evidence="3">Dienelactone hydrolase domain-containing protein</fullName>
    </recommendedName>
</protein>
<keyword evidence="5" id="KW-1185">Reference proteome</keyword>
<dbReference type="Pfam" id="PF01738">
    <property type="entry name" value="DLH"/>
    <property type="match status" value="2"/>
</dbReference>
<gene>
    <name evidence="4" type="ORF">MERR_LOCUS200</name>
</gene>
<feature type="domain" description="Dienelactone hydrolase" evidence="3">
    <location>
        <begin position="29"/>
        <end position="230"/>
    </location>
</feature>
<name>A0A6D2HBC5_9BRAS</name>
<comment type="subcellular location">
    <subcellularLocation>
        <location evidence="1">Cytoplasm</location>
    </subcellularLocation>
</comment>
<reference evidence="4" key="1">
    <citation type="submission" date="2020-01" db="EMBL/GenBank/DDBJ databases">
        <authorList>
            <person name="Mishra B."/>
        </authorList>
    </citation>
    <scope>NUCLEOTIDE SEQUENCE [LARGE SCALE GENOMIC DNA]</scope>
</reference>